<sequence length="97" mass="10875">MHQSFPGRGICTAISKVCKVTDTVQQPLVTCAEDSGWNNQTPYTTKTAQKTSQSVSFPPSCKIKIVEIENEKKTSKNLDSCKQKKEPPLFFHCRARL</sequence>
<dbReference type="AlphaFoldDB" id="A0A7T7BLP0"/>
<name>A0A7T7BLP0_PENDI</name>
<reference evidence="1 2" key="1">
    <citation type="submission" date="2020-08" db="EMBL/GenBank/DDBJ databases">
        <title>The completed genome sequence of the pathogenic ascomycete fungus Penicillium digitatum.</title>
        <authorList>
            <person name="Wang M."/>
        </authorList>
    </citation>
    <scope>NUCLEOTIDE SEQUENCE [LARGE SCALE GENOMIC DNA]</scope>
    <source>
        <strain evidence="1 2">PdW03</strain>
    </source>
</reference>
<proteinExistence type="predicted"/>
<dbReference type="RefSeq" id="XP_065956997.1">
    <property type="nucleotide sequence ID" value="XM_066101914.1"/>
</dbReference>
<protein>
    <submittedName>
        <fullName evidence="1">Uncharacterized protein</fullName>
    </submittedName>
</protein>
<evidence type="ECO:0000313" key="2">
    <source>
        <dbReference type="Proteomes" id="UP000595662"/>
    </source>
</evidence>
<dbReference type="Proteomes" id="UP000595662">
    <property type="component" value="Chromosome 3"/>
</dbReference>
<evidence type="ECO:0000313" key="1">
    <source>
        <dbReference type="EMBL" id="QQK44377.1"/>
    </source>
</evidence>
<dbReference type="EMBL" id="CP060776">
    <property type="protein sequence ID" value="QQK44377.1"/>
    <property type="molecule type" value="Genomic_DNA"/>
</dbReference>
<accession>A0A7T7BLP0</accession>
<organism evidence="1 2">
    <name type="scientific">Penicillium digitatum</name>
    <name type="common">Green mold</name>
    <dbReference type="NCBI Taxonomy" id="36651"/>
    <lineage>
        <taxon>Eukaryota</taxon>
        <taxon>Fungi</taxon>
        <taxon>Dikarya</taxon>
        <taxon>Ascomycota</taxon>
        <taxon>Pezizomycotina</taxon>
        <taxon>Eurotiomycetes</taxon>
        <taxon>Eurotiomycetidae</taxon>
        <taxon>Eurotiales</taxon>
        <taxon>Aspergillaceae</taxon>
        <taxon>Penicillium</taxon>
    </lineage>
</organism>
<gene>
    <name evidence="1" type="ORF">Pdw03_8278</name>
</gene>
<dbReference type="GeneID" id="90953071"/>